<sequence length="71" mass="8310">MGSISLLDLSSNLEKTMKHHDSRGVAIEDIISPDYRTDAKKLLARWHPFKVVRNSKDRHNKVLYCPYRIML</sequence>
<proteinExistence type="predicted"/>
<name>A0A2P2MFU0_RHIMU</name>
<organism evidence="1">
    <name type="scientific">Rhizophora mucronata</name>
    <name type="common">Asiatic mangrove</name>
    <dbReference type="NCBI Taxonomy" id="61149"/>
    <lineage>
        <taxon>Eukaryota</taxon>
        <taxon>Viridiplantae</taxon>
        <taxon>Streptophyta</taxon>
        <taxon>Embryophyta</taxon>
        <taxon>Tracheophyta</taxon>
        <taxon>Spermatophyta</taxon>
        <taxon>Magnoliopsida</taxon>
        <taxon>eudicotyledons</taxon>
        <taxon>Gunneridae</taxon>
        <taxon>Pentapetalae</taxon>
        <taxon>rosids</taxon>
        <taxon>fabids</taxon>
        <taxon>Malpighiales</taxon>
        <taxon>Rhizophoraceae</taxon>
        <taxon>Rhizophora</taxon>
    </lineage>
</organism>
<protein>
    <submittedName>
        <fullName evidence="1">Uncharacterized protein</fullName>
    </submittedName>
</protein>
<reference evidence="1" key="1">
    <citation type="submission" date="2018-02" db="EMBL/GenBank/DDBJ databases">
        <title>Rhizophora mucronata_Transcriptome.</title>
        <authorList>
            <person name="Meera S.P."/>
            <person name="Sreeshan A."/>
            <person name="Augustine A."/>
        </authorList>
    </citation>
    <scope>NUCLEOTIDE SEQUENCE</scope>
    <source>
        <tissue evidence="1">Leaf</tissue>
    </source>
</reference>
<dbReference type="AlphaFoldDB" id="A0A2P2MFU0"/>
<accession>A0A2P2MFU0</accession>
<evidence type="ECO:0000313" key="1">
    <source>
        <dbReference type="EMBL" id="MBX29119.1"/>
    </source>
</evidence>
<dbReference type="EMBL" id="GGEC01048635">
    <property type="protein sequence ID" value="MBX29119.1"/>
    <property type="molecule type" value="Transcribed_RNA"/>
</dbReference>